<dbReference type="InterPro" id="IPR050408">
    <property type="entry name" value="HGPRT"/>
</dbReference>
<dbReference type="GO" id="GO:0005829">
    <property type="term" value="C:cytosol"/>
    <property type="evidence" value="ECO:0007669"/>
    <property type="project" value="TreeGrafter"/>
</dbReference>
<dbReference type="SUPFAM" id="SSF53271">
    <property type="entry name" value="PRTase-like"/>
    <property type="match status" value="1"/>
</dbReference>
<keyword evidence="4" id="KW-0328">Glycosyltransferase</keyword>
<evidence type="ECO:0000259" key="3">
    <source>
        <dbReference type="Pfam" id="PF00156"/>
    </source>
</evidence>
<dbReference type="GO" id="GO:0046100">
    <property type="term" value="P:hypoxanthine metabolic process"/>
    <property type="evidence" value="ECO:0007669"/>
    <property type="project" value="TreeGrafter"/>
</dbReference>
<dbReference type="GO" id="GO:0000287">
    <property type="term" value="F:magnesium ion binding"/>
    <property type="evidence" value="ECO:0007669"/>
    <property type="project" value="TreeGrafter"/>
</dbReference>
<dbReference type="GO" id="GO:0032264">
    <property type="term" value="P:IMP salvage"/>
    <property type="evidence" value="ECO:0007669"/>
    <property type="project" value="TreeGrafter"/>
</dbReference>
<accession>A0A099KQB4</accession>
<dbReference type="GO" id="GO:0006178">
    <property type="term" value="P:guanine salvage"/>
    <property type="evidence" value="ECO:0007669"/>
    <property type="project" value="TreeGrafter"/>
</dbReference>
<proteinExistence type="predicted"/>
<protein>
    <submittedName>
        <fullName evidence="4">Phosphoribosyltransferase</fullName>
    </submittedName>
</protein>
<dbReference type="Gene3D" id="3.40.50.2020">
    <property type="match status" value="1"/>
</dbReference>
<dbReference type="GO" id="GO:0032263">
    <property type="term" value="P:GMP salvage"/>
    <property type="evidence" value="ECO:0007669"/>
    <property type="project" value="TreeGrafter"/>
</dbReference>
<comment type="catalytic activity">
    <reaction evidence="2">
        <text>IMP + diphosphate = hypoxanthine + 5-phospho-alpha-D-ribose 1-diphosphate</text>
        <dbReference type="Rhea" id="RHEA:17973"/>
        <dbReference type="ChEBI" id="CHEBI:17368"/>
        <dbReference type="ChEBI" id="CHEBI:33019"/>
        <dbReference type="ChEBI" id="CHEBI:58017"/>
        <dbReference type="ChEBI" id="CHEBI:58053"/>
        <dbReference type="EC" id="2.4.2.8"/>
    </reaction>
    <physiologicalReaction direction="right-to-left" evidence="2">
        <dbReference type="Rhea" id="RHEA:17975"/>
    </physiologicalReaction>
</comment>
<evidence type="ECO:0000313" key="4">
    <source>
        <dbReference type="EMBL" id="KGJ92959.1"/>
    </source>
</evidence>
<dbReference type="Pfam" id="PF00156">
    <property type="entry name" value="Pribosyltran"/>
    <property type="match status" value="1"/>
</dbReference>
<dbReference type="OrthoDB" id="6577094at2"/>
<dbReference type="RefSeq" id="WP_052056362.1">
    <property type="nucleotide sequence ID" value="NZ_JQED01000015.1"/>
</dbReference>
<dbReference type="AlphaFoldDB" id="A0A099KQB4"/>
<dbReference type="CDD" id="cd06223">
    <property type="entry name" value="PRTases_typeI"/>
    <property type="match status" value="1"/>
</dbReference>
<dbReference type="InterPro" id="IPR000836">
    <property type="entry name" value="PRTase_dom"/>
</dbReference>
<dbReference type="PANTHER" id="PTHR43340">
    <property type="entry name" value="HYPOXANTHINE-GUANINE PHOSPHORIBOSYLTRANSFERASE"/>
    <property type="match status" value="1"/>
</dbReference>
<dbReference type="PANTHER" id="PTHR43340:SF1">
    <property type="entry name" value="HYPOXANTHINE PHOSPHORIBOSYLTRANSFERASE"/>
    <property type="match status" value="1"/>
</dbReference>
<comment type="caution">
    <text evidence="4">The sequence shown here is derived from an EMBL/GenBank/DDBJ whole genome shotgun (WGS) entry which is preliminary data.</text>
</comment>
<dbReference type="GO" id="GO:0004422">
    <property type="term" value="F:hypoxanthine phosphoribosyltransferase activity"/>
    <property type="evidence" value="ECO:0007669"/>
    <property type="project" value="TreeGrafter"/>
</dbReference>
<evidence type="ECO:0000256" key="1">
    <source>
        <dbReference type="ARBA" id="ARBA00048811"/>
    </source>
</evidence>
<dbReference type="PATRIC" id="fig|28229.4.peg.1455"/>
<comment type="catalytic activity">
    <reaction evidence="1">
        <text>GMP + diphosphate = guanine + 5-phospho-alpha-D-ribose 1-diphosphate</text>
        <dbReference type="Rhea" id="RHEA:25424"/>
        <dbReference type="ChEBI" id="CHEBI:16235"/>
        <dbReference type="ChEBI" id="CHEBI:33019"/>
        <dbReference type="ChEBI" id="CHEBI:58017"/>
        <dbReference type="ChEBI" id="CHEBI:58115"/>
        <dbReference type="EC" id="2.4.2.8"/>
    </reaction>
    <physiologicalReaction direction="right-to-left" evidence="1">
        <dbReference type="Rhea" id="RHEA:25426"/>
    </physiologicalReaction>
</comment>
<feature type="domain" description="Phosphoribosyltransferase" evidence="3">
    <location>
        <begin position="14"/>
        <end position="134"/>
    </location>
</feature>
<sequence>MNIKHLGKVVIDQAQIKNGVTHVSQLLNEKLELQSAVVITVVPGGIIFTADLVRELTFDISMDTISCPHTPGNRNNNSNIVFHQNIELEDQNVILIDDAIESGGTMKRIVHYLKDSFNVKSLTIATLFVKSGRANIPANQCYCYEMEGDDLLVGYGLPWKGQYRNIPYISKLIK</sequence>
<dbReference type="Proteomes" id="UP000029843">
    <property type="component" value="Unassembled WGS sequence"/>
</dbReference>
<gene>
    <name evidence="4" type="ORF">ND2E_2425</name>
</gene>
<name>A0A099KQB4_COLPS</name>
<keyword evidence="4" id="KW-0808">Transferase</keyword>
<dbReference type="InterPro" id="IPR029057">
    <property type="entry name" value="PRTase-like"/>
</dbReference>
<reference evidence="4 5" key="1">
    <citation type="submission" date="2014-08" db="EMBL/GenBank/DDBJ databases">
        <title>Genomic and Phenotypic Diversity of Colwellia psychrerythraea strains from Disparate Marine Basins.</title>
        <authorList>
            <person name="Techtmann S.M."/>
            <person name="Stelling S.C."/>
            <person name="Utturkar S.M."/>
            <person name="Alshibli N."/>
            <person name="Harris A."/>
            <person name="Brown S.D."/>
            <person name="Hazen T.C."/>
        </authorList>
    </citation>
    <scope>NUCLEOTIDE SEQUENCE [LARGE SCALE GENOMIC DNA]</scope>
    <source>
        <strain evidence="4 5">ND2E</strain>
    </source>
</reference>
<organism evidence="4 5">
    <name type="scientific">Colwellia psychrerythraea</name>
    <name type="common">Vibrio psychroerythus</name>
    <dbReference type="NCBI Taxonomy" id="28229"/>
    <lineage>
        <taxon>Bacteria</taxon>
        <taxon>Pseudomonadati</taxon>
        <taxon>Pseudomonadota</taxon>
        <taxon>Gammaproteobacteria</taxon>
        <taxon>Alteromonadales</taxon>
        <taxon>Colwelliaceae</taxon>
        <taxon>Colwellia</taxon>
    </lineage>
</organism>
<evidence type="ECO:0000256" key="2">
    <source>
        <dbReference type="ARBA" id="ARBA00049402"/>
    </source>
</evidence>
<dbReference type="EMBL" id="JQED01000015">
    <property type="protein sequence ID" value="KGJ92959.1"/>
    <property type="molecule type" value="Genomic_DNA"/>
</dbReference>
<evidence type="ECO:0000313" key="5">
    <source>
        <dbReference type="Proteomes" id="UP000029843"/>
    </source>
</evidence>